<dbReference type="Proteomes" id="UP001652445">
    <property type="component" value="Unassembled WGS sequence"/>
</dbReference>
<feature type="domain" description="Gfo/Idh/MocA-like oxidoreductase N-terminal" evidence="2">
    <location>
        <begin position="10"/>
        <end position="130"/>
    </location>
</feature>
<dbReference type="InterPro" id="IPR036291">
    <property type="entry name" value="NAD(P)-bd_dom_sf"/>
</dbReference>
<dbReference type="EMBL" id="JAOQIO010000084">
    <property type="protein sequence ID" value="MCU6794630.1"/>
    <property type="molecule type" value="Genomic_DNA"/>
</dbReference>
<name>A0ABT2UJ13_9BACL</name>
<dbReference type="RefSeq" id="WP_262685751.1">
    <property type="nucleotide sequence ID" value="NZ_JAOQIO010000084.1"/>
</dbReference>
<dbReference type="InterPro" id="IPR004104">
    <property type="entry name" value="Gfo/Idh/MocA-like_OxRdtase_C"/>
</dbReference>
<dbReference type="Gene3D" id="3.40.50.720">
    <property type="entry name" value="NAD(P)-binding Rossmann-like Domain"/>
    <property type="match status" value="1"/>
</dbReference>
<evidence type="ECO:0000259" key="3">
    <source>
        <dbReference type="Pfam" id="PF02894"/>
    </source>
</evidence>
<evidence type="ECO:0000256" key="1">
    <source>
        <dbReference type="ARBA" id="ARBA00010928"/>
    </source>
</evidence>
<comment type="caution">
    <text evidence="4">The sequence shown here is derived from an EMBL/GenBank/DDBJ whole genome shotgun (WGS) entry which is preliminary data.</text>
</comment>
<dbReference type="SUPFAM" id="SSF51735">
    <property type="entry name" value="NAD(P)-binding Rossmann-fold domains"/>
    <property type="match status" value="1"/>
</dbReference>
<sequence length="429" mass="48170">MSSNASKPVSVIIVGAGQRSLVYASYAERYPDQLQIEGVAEPDPERRQLAAERFGISAHNTFTSVEELLGHAQLADAVINGTMDELHVSTTLPLLEHGYHVLLEKPIGVTEEETLELEVAALKYNRIVMICHVLRYAPFYKKVKQLVSDGEIGEILTMHTSEHVSYHHMAVSFVRGKWSSEAQCGSSMLMAKCCHDLDLVSWLMGEARPHKVSSFGSRMQFRPEKAPVGAGSRCLTDCSIEESCMYSARKHYLNMERWGFYVWNNYHLGMRMSEEDKLESLRTDNPYGRCVWHCDNDVVDHQSVIIEFDNLATASHNMVGTASRSCRILHIIGTHGEIQGVLEDGYFYLRQPDPVKGREYKELKIAVDVADDSHGGGDLLLVEDFVRALRGEQPSISSTTLEQSVDGHRIGFAAERSRRLNQLVTLELK</sequence>
<protein>
    <submittedName>
        <fullName evidence="4">Gfo/Idh/MocA family oxidoreductase</fullName>
    </submittedName>
</protein>
<comment type="similarity">
    <text evidence="1">Belongs to the Gfo/Idh/MocA family.</text>
</comment>
<keyword evidence="5" id="KW-1185">Reference proteome</keyword>
<reference evidence="4 5" key="1">
    <citation type="submission" date="2022-09" db="EMBL/GenBank/DDBJ databases">
        <authorList>
            <person name="Han X.L."/>
            <person name="Wang Q."/>
            <person name="Lu T."/>
        </authorList>
    </citation>
    <scope>NUCLEOTIDE SEQUENCE [LARGE SCALE GENOMIC DNA]</scope>
    <source>
        <strain evidence="4 5">WQ 127069</strain>
    </source>
</reference>
<dbReference type="PANTHER" id="PTHR43377">
    <property type="entry name" value="BILIVERDIN REDUCTASE A"/>
    <property type="match status" value="1"/>
</dbReference>
<dbReference type="Pfam" id="PF01408">
    <property type="entry name" value="GFO_IDH_MocA"/>
    <property type="match status" value="1"/>
</dbReference>
<evidence type="ECO:0000259" key="2">
    <source>
        <dbReference type="Pfam" id="PF01408"/>
    </source>
</evidence>
<proteinExistence type="inferred from homology"/>
<dbReference type="Gene3D" id="3.30.360.10">
    <property type="entry name" value="Dihydrodipicolinate Reductase, domain 2"/>
    <property type="match status" value="1"/>
</dbReference>
<feature type="domain" description="Gfo/Idh/MocA-like oxidoreductase C-terminal" evidence="3">
    <location>
        <begin position="144"/>
        <end position="425"/>
    </location>
</feature>
<evidence type="ECO:0000313" key="5">
    <source>
        <dbReference type="Proteomes" id="UP001652445"/>
    </source>
</evidence>
<gene>
    <name evidence="4" type="ORF">OB236_21200</name>
</gene>
<dbReference type="InterPro" id="IPR000683">
    <property type="entry name" value="Gfo/Idh/MocA-like_OxRdtase_N"/>
</dbReference>
<dbReference type="PANTHER" id="PTHR43377:SF2">
    <property type="entry name" value="BINDING ROSSMANN FOLD OXIDOREDUCTASE, PUTATIVE (AFU_ORTHOLOGUE AFUA_4G00560)-RELATED"/>
    <property type="match status" value="1"/>
</dbReference>
<dbReference type="SUPFAM" id="SSF55347">
    <property type="entry name" value="Glyceraldehyde-3-phosphate dehydrogenase-like, C-terminal domain"/>
    <property type="match status" value="1"/>
</dbReference>
<accession>A0ABT2UJ13</accession>
<organism evidence="4 5">
    <name type="scientific">Paenibacillus baimaensis</name>
    <dbReference type="NCBI Taxonomy" id="2982185"/>
    <lineage>
        <taxon>Bacteria</taxon>
        <taxon>Bacillati</taxon>
        <taxon>Bacillota</taxon>
        <taxon>Bacilli</taxon>
        <taxon>Bacillales</taxon>
        <taxon>Paenibacillaceae</taxon>
        <taxon>Paenibacillus</taxon>
    </lineage>
</organism>
<evidence type="ECO:0000313" key="4">
    <source>
        <dbReference type="EMBL" id="MCU6794630.1"/>
    </source>
</evidence>
<dbReference type="Pfam" id="PF02894">
    <property type="entry name" value="GFO_IDH_MocA_C"/>
    <property type="match status" value="1"/>
</dbReference>
<dbReference type="InterPro" id="IPR051450">
    <property type="entry name" value="Gfo/Idh/MocA_Oxidoreductases"/>
</dbReference>